<reference evidence="1 2" key="1">
    <citation type="journal article" date="2023" name="Nucleic Acids Res.">
        <title>The hologenome of Daphnia magna reveals possible DNA methylation and microbiome-mediated evolution of the host genome.</title>
        <authorList>
            <person name="Chaturvedi A."/>
            <person name="Li X."/>
            <person name="Dhandapani V."/>
            <person name="Marshall H."/>
            <person name="Kissane S."/>
            <person name="Cuenca-Cambronero M."/>
            <person name="Asole G."/>
            <person name="Calvet F."/>
            <person name="Ruiz-Romero M."/>
            <person name="Marangio P."/>
            <person name="Guigo R."/>
            <person name="Rago D."/>
            <person name="Mirbahai L."/>
            <person name="Eastwood N."/>
            <person name="Colbourne J.K."/>
            <person name="Zhou J."/>
            <person name="Mallon E."/>
            <person name="Orsini L."/>
        </authorList>
    </citation>
    <scope>NUCLEOTIDE SEQUENCE [LARGE SCALE GENOMIC DNA]</scope>
    <source>
        <strain evidence="1">LRV0_1</strain>
    </source>
</reference>
<organism evidence="1 2">
    <name type="scientific">Daphnia magna</name>
    <dbReference type="NCBI Taxonomy" id="35525"/>
    <lineage>
        <taxon>Eukaryota</taxon>
        <taxon>Metazoa</taxon>
        <taxon>Ecdysozoa</taxon>
        <taxon>Arthropoda</taxon>
        <taxon>Crustacea</taxon>
        <taxon>Branchiopoda</taxon>
        <taxon>Diplostraca</taxon>
        <taxon>Cladocera</taxon>
        <taxon>Anomopoda</taxon>
        <taxon>Daphniidae</taxon>
        <taxon>Daphnia</taxon>
    </lineage>
</organism>
<comment type="caution">
    <text evidence="1">The sequence shown here is derived from an EMBL/GenBank/DDBJ whole genome shotgun (WGS) entry which is preliminary data.</text>
</comment>
<dbReference type="Proteomes" id="UP001234178">
    <property type="component" value="Unassembled WGS sequence"/>
</dbReference>
<gene>
    <name evidence="1" type="ORF">OUZ56_022266</name>
</gene>
<protein>
    <submittedName>
        <fullName evidence="1">Uncharacterized protein</fullName>
    </submittedName>
</protein>
<name>A0ABR0AVV3_9CRUS</name>
<evidence type="ECO:0000313" key="1">
    <source>
        <dbReference type="EMBL" id="KAK4029259.1"/>
    </source>
</evidence>
<keyword evidence="2" id="KW-1185">Reference proteome</keyword>
<accession>A0ABR0AVV3</accession>
<evidence type="ECO:0000313" key="2">
    <source>
        <dbReference type="Proteomes" id="UP001234178"/>
    </source>
</evidence>
<proteinExistence type="predicted"/>
<sequence length="124" mass="15028">MWKVIPATNVTPQKIEKIFERVSWRQPFWRTRTLRVLVKDLETDEQVTDFRCPSSLVAVTDRRVLFSNGINSTKEKEKLFKKQQQTICSMPTRHFYFAFHETRKKVPTFWREKKKERESGNYEK</sequence>
<dbReference type="EMBL" id="JAOYFB010000039">
    <property type="protein sequence ID" value="KAK4029259.1"/>
    <property type="molecule type" value="Genomic_DNA"/>
</dbReference>